<dbReference type="Gene3D" id="4.10.410.40">
    <property type="match status" value="1"/>
</dbReference>
<dbReference type="Proteomes" id="UP000239477">
    <property type="component" value="Chromosome"/>
</dbReference>
<evidence type="ECO:0000313" key="1">
    <source>
        <dbReference type="EMBL" id="AVJ30159.1"/>
    </source>
</evidence>
<dbReference type="InterPro" id="IPR014918">
    <property type="entry name" value="Phage_tail_3"/>
</dbReference>
<accession>A0A2S0IDP4</accession>
<name>A0A2S0IDP4_9BURK</name>
<sequence>MSSIFINGSQFRVSKTLAQAVAMSAVTNGVDPTATTATPPTSGDVLVLASGWPALANSVFRASDVTADGFKIEGADTEDLRLYPAGQGAGTFRKVNDWVSLDQITDVQITGGEQQYHTYQYTEDPTGKQQQKPTVKTPTVLTYTVDYDRKKPWYKALINADRLREPVVLETTYPDGSVTYYYGYPSFRKEATGGQNVNLQNTFTLSLVADTVTYDEA</sequence>
<dbReference type="AlphaFoldDB" id="A0A2S0IDP4"/>
<dbReference type="EMBL" id="CP023270">
    <property type="protein sequence ID" value="AVJ30159.1"/>
    <property type="molecule type" value="Genomic_DNA"/>
</dbReference>
<organism evidence="1 2">
    <name type="scientific">Achromobacter spanius</name>
    <dbReference type="NCBI Taxonomy" id="217203"/>
    <lineage>
        <taxon>Bacteria</taxon>
        <taxon>Pseudomonadati</taxon>
        <taxon>Pseudomonadota</taxon>
        <taxon>Betaproteobacteria</taxon>
        <taxon>Burkholderiales</taxon>
        <taxon>Alcaligenaceae</taxon>
        <taxon>Achromobacter</taxon>
    </lineage>
</organism>
<dbReference type="Pfam" id="PF08813">
    <property type="entry name" value="Phage_tail_3"/>
    <property type="match status" value="1"/>
</dbReference>
<gene>
    <name evidence="1" type="ORF">CLM73_25370</name>
</gene>
<protein>
    <submittedName>
        <fullName evidence="1">Phage tail protein</fullName>
    </submittedName>
</protein>
<evidence type="ECO:0000313" key="2">
    <source>
        <dbReference type="Proteomes" id="UP000239477"/>
    </source>
</evidence>
<keyword evidence="2" id="KW-1185">Reference proteome</keyword>
<proteinExistence type="predicted"/>
<reference evidence="1 2" key="1">
    <citation type="submission" date="2017-09" db="EMBL/GenBank/DDBJ databases">
        <title>Genomic, metabolic, and phenotypic characteristics of bacterial isolates from the natural microbiome of the model nematode Caenorhabditis elegans.</title>
        <authorList>
            <person name="Zimmermann J."/>
            <person name="Obeng N."/>
            <person name="Yang W."/>
            <person name="Obeng O."/>
            <person name="Kissoyan K."/>
            <person name="Pees B."/>
            <person name="Dirksen P."/>
            <person name="Hoppner M."/>
            <person name="Franke A."/>
            <person name="Rosenstiel P."/>
            <person name="Leippe M."/>
            <person name="Dierking K."/>
            <person name="Kaleta C."/>
            <person name="Schulenburg H."/>
        </authorList>
    </citation>
    <scope>NUCLEOTIDE SEQUENCE [LARGE SCALE GENOMIC DNA]</scope>
    <source>
        <strain evidence="1 2">MYb73</strain>
    </source>
</reference>